<comment type="catalytic activity">
    <reaction evidence="10 11">
        <text>L-lysyl(79)-[histone H3] + 3 S-adenosyl-L-methionine = N(6),N(6),N(6)-trimethyl-L-lysyl(79)-[histone H3] + 3 S-adenosyl-L-homocysteine + 3 H(+)</text>
        <dbReference type="Rhea" id="RHEA:60328"/>
        <dbReference type="Rhea" id="RHEA-COMP:15549"/>
        <dbReference type="Rhea" id="RHEA-COMP:15552"/>
        <dbReference type="ChEBI" id="CHEBI:15378"/>
        <dbReference type="ChEBI" id="CHEBI:29969"/>
        <dbReference type="ChEBI" id="CHEBI:57856"/>
        <dbReference type="ChEBI" id="CHEBI:59789"/>
        <dbReference type="ChEBI" id="CHEBI:61961"/>
        <dbReference type="EC" id="2.1.1.360"/>
    </reaction>
</comment>
<reference evidence="15 16" key="2">
    <citation type="submission" date="2018-11" db="EMBL/GenBank/DDBJ databases">
        <authorList>
            <consortium name="Pathogen Informatics"/>
        </authorList>
    </citation>
    <scope>NUCLEOTIDE SEQUENCE [LARGE SCALE GENOMIC DNA]</scope>
</reference>
<proteinExistence type="inferred from homology"/>
<feature type="compositionally biased region" description="Basic and acidic residues" evidence="13">
    <location>
        <begin position="955"/>
        <end position="969"/>
    </location>
</feature>
<comment type="miscellaneous">
    <text evidence="11">In contrast to other lysine histone methyltransferases, it does not contain a SET domain, suggesting the existence of another mechanism for methylation of lysine residues of histones.</text>
</comment>
<dbReference type="Proteomes" id="UP000267096">
    <property type="component" value="Unassembled WGS sequence"/>
</dbReference>
<name>A0A0M3JTI9_ANISI</name>
<feature type="coiled-coil region" evidence="12">
    <location>
        <begin position="790"/>
        <end position="817"/>
    </location>
</feature>
<keyword evidence="12" id="KW-0175">Coiled coil</keyword>
<evidence type="ECO:0000256" key="12">
    <source>
        <dbReference type="SAM" id="Coils"/>
    </source>
</evidence>
<dbReference type="GO" id="GO:0006281">
    <property type="term" value="P:DNA repair"/>
    <property type="evidence" value="ECO:0007669"/>
    <property type="project" value="TreeGrafter"/>
</dbReference>
<evidence type="ECO:0000256" key="4">
    <source>
        <dbReference type="ARBA" id="ARBA00022603"/>
    </source>
</evidence>
<dbReference type="EC" id="2.1.1.360" evidence="2 11"/>
<keyword evidence="5 11" id="KW-0808">Transferase</keyword>
<dbReference type="GO" id="GO:0035097">
    <property type="term" value="C:histone methyltransferase complex"/>
    <property type="evidence" value="ECO:0007669"/>
    <property type="project" value="UniProtKB-ARBA"/>
</dbReference>
<evidence type="ECO:0000256" key="3">
    <source>
        <dbReference type="ARBA" id="ARBA00020987"/>
    </source>
</evidence>
<feature type="domain" description="DOT1" evidence="14">
    <location>
        <begin position="71"/>
        <end position="402"/>
    </location>
</feature>
<keyword evidence="6 11" id="KW-0949">S-adenosyl-L-methionine</keyword>
<organism evidence="17">
    <name type="scientific">Anisakis simplex</name>
    <name type="common">Herring worm</name>
    <dbReference type="NCBI Taxonomy" id="6269"/>
    <lineage>
        <taxon>Eukaryota</taxon>
        <taxon>Metazoa</taxon>
        <taxon>Ecdysozoa</taxon>
        <taxon>Nematoda</taxon>
        <taxon>Chromadorea</taxon>
        <taxon>Rhabditida</taxon>
        <taxon>Spirurina</taxon>
        <taxon>Ascaridomorpha</taxon>
        <taxon>Ascaridoidea</taxon>
        <taxon>Anisakidae</taxon>
        <taxon>Anisakis</taxon>
        <taxon>Anisakis simplex complex</taxon>
    </lineage>
</organism>
<evidence type="ECO:0000256" key="2">
    <source>
        <dbReference type="ARBA" id="ARBA00012190"/>
    </source>
</evidence>
<keyword evidence="16" id="KW-1185">Reference proteome</keyword>
<dbReference type="WBParaSite" id="ASIM_0001135201-mRNA-1">
    <property type="protein sequence ID" value="ASIM_0001135201-mRNA-1"/>
    <property type="gene ID" value="ASIM_0001135201"/>
</dbReference>
<dbReference type="Pfam" id="PF08123">
    <property type="entry name" value="DOT1"/>
    <property type="match status" value="1"/>
</dbReference>
<dbReference type="GO" id="GO:0000077">
    <property type="term" value="P:DNA damage checkpoint signaling"/>
    <property type="evidence" value="ECO:0007669"/>
    <property type="project" value="TreeGrafter"/>
</dbReference>
<feature type="compositionally biased region" description="Basic and acidic residues" evidence="13">
    <location>
        <begin position="406"/>
        <end position="417"/>
    </location>
</feature>
<evidence type="ECO:0000256" key="5">
    <source>
        <dbReference type="ARBA" id="ARBA00022679"/>
    </source>
</evidence>
<feature type="coiled-coil region" evidence="12">
    <location>
        <begin position="731"/>
        <end position="765"/>
    </location>
</feature>
<dbReference type="GO" id="GO:0032259">
    <property type="term" value="P:methylation"/>
    <property type="evidence" value="ECO:0007669"/>
    <property type="project" value="UniProtKB-KW"/>
</dbReference>
<keyword evidence="8 11" id="KW-0539">Nucleus</keyword>
<keyword evidence="4 11" id="KW-0489">Methyltransferase</keyword>
<dbReference type="Gene3D" id="1.10.260.60">
    <property type="match status" value="1"/>
</dbReference>
<evidence type="ECO:0000256" key="6">
    <source>
        <dbReference type="ARBA" id="ARBA00022691"/>
    </source>
</evidence>
<dbReference type="PANTHER" id="PTHR21451">
    <property type="entry name" value="HISTONE H3 METHYLTRANSFERASE"/>
    <property type="match status" value="1"/>
</dbReference>
<dbReference type="Gene3D" id="3.40.50.150">
    <property type="entry name" value="Vaccinia Virus protein VP39"/>
    <property type="match status" value="1"/>
</dbReference>
<evidence type="ECO:0000256" key="10">
    <source>
        <dbReference type="ARBA" id="ARBA00047770"/>
    </source>
</evidence>
<evidence type="ECO:0000256" key="8">
    <source>
        <dbReference type="ARBA" id="ARBA00023242"/>
    </source>
</evidence>
<dbReference type="InterPro" id="IPR030445">
    <property type="entry name" value="H3-K79_meTrfase"/>
</dbReference>
<evidence type="ECO:0000256" key="13">
    <source>
        <dbReference type="SAM" id="MobiDB-lite"/>
    </source>
</evidence>
<dbReference type="PROSITE" id="PS51569">
    <property type="entry name" value="DOT1"/>
    <property type="match status" value="1"/>
</dbReference>
<dbReference type="FunFam" id="3.40.50.150:FF:000033">
    <property type="entry name" value="Histone-lysine N-methyltransferase, H3 lysine-79 specific"/>
    <property type="match status" value="1"/>
</dbReference>
<evidence type="ECO:0000256" key="7">
    <source>
        <dbReference type="ARBA" id="ARBA00022853"/>
    </source>
</evidence>
<feature type="compositionally biased region" description="Low complexity" evidence="13">
    <location>
        <begin position="878"/>
        <end position="891"/>
    </location>
</feature>
<evidence type="ECO:0000313" key="16">
    <source>
        <dbReference type="Proteomes" id="UP000267096"/>
    </source>
</evidence>
<accession>A0A0M3JTI9</accession>
<feature type="compositionally biased region" description="Basic residues" evidence="13">
    <location>
        <begin position="553"/>
        <end position="567"/>
    </location>
</feature>
<dbReference type="GO" id="GO:0140956">
    <property type="term" value="F:histone H3K79 trimethyltransferase activity"/>
    <property type="evidence" value="ECO:0007669"/>
    <property type="project" value="UniProtKB-EC"/>
</dbReference>
<reference evidence="17" key="1">
    <citation type="submission" date="2017-02" db="UniProtKB">
        <authorList>
            <consortium name="WormBaseParasite"/>
        </authorList>
    </citation>
    <scope>IDENTIFICATION</scope>
</reference>
<evidence type="ECO:0000259" key="14">
    <source>
        <dbReference type="PROSITE" id="PS51569"/>
    </source>
</evidence>
<dbReference type="OrthoDB" id="443402at2759"/>
<dbReference type="EMBL" id="UYRR01031026">
    <property type="protein sequence ID" value="VDK43913.1"/>
    <property type="molecule type" value="Genomic_DNA"/>
</dbReference>
<dbReference type="PANTHER" id="PTHR21451:SF0">
    <property type="entry name" value="HISTONE-LYSINE N-METHYLTRANSFERASE, H3 LYSINE-79 SPECIFIC"/>
    <property type="match status" value="1"/>
</dbReference>
<feature type="compositionally biased region" description="Low complexity" evidence="13">
    <location>
        <begin position="520"/>
        <end position="530"/>
    </location>
</feature>
<sequence>MDKGSEEQDAAVASSSEPPDVKETSLKDVITIRSSNSSNRSKASSVPPDTNDNAAATAAENNDNNPNIERIPMKLVSPIGGEAFTFYWPLREADEYSEGLEIIELVKEALSSFPEVEFVVHRKCSINTIDKRDFQQMSALLDTFNKSIGTISHLWKGATKPGGEIWSTERADPSLLKHICARAYNRAVDNVHLLNNHYKAFSSETYGETSFERMQSIIEEIVPKERDVFVDLGSGVGQLVIHMAGGSRVKKAVGIEIATLPCKYADNLSAEFKKWMKWYGKKFRPFELFEGDFLSEQFRDLITKEATIIFINNYAFTAMLENRIKRELLSELKDGTRIISTKPYGTPNRSITNRQLNDISAILDVHEMVECENACSWTSNYVPYYHHTINRAKLEKYFLSQRNPILRHDGIGSEGSRRSSTSSKTSRESAPGSSNASRESSVSLPPRRSSTPTRALSNINNSTLRKSRTNSKSPNPRQRASPPPNHSDDDDEHAIGPTTRRKWQEYCSTKSSKVDKTTVHAHSSSTVTSSENDPADVVTKWPTPDSEYLPPSIKKKKTGAGRGRPRKNPLPSKPIREETKEAIDLMHQMTRTATARPTSPVRESSLIVTDLSTTAATIQQTVAPSLDADNANLTHSDTLHSSKYPALNLLLEWLRKCYEAHIEAMACPNYMARITSQIDGLRMQQASMHARIDSLHKQITQLLGSGVRCLHARLDELGIDANTPSLLLESAKDIVARHKKITAECAALENEITALDLSNKQMEVRKRRREESMSTANVPNERPPIYAPSIAIAAENYQALENQNKNIMNRMAALAAKMEVLPSGDGVATCVGDATATQAHDISSSCASTASDIVQQHTTPSTLACYTTNIVSSQPQSITSVSSTSQQQQQPLITTTNPLKRARSRTSRSGPANKRLISTSGKLPNDPKEEEEMERKIQDIVAKALEVDSAAKWAEKERRARGEKRKDKTSGNAVASASGAARRTDDTLSRTPSVAASVSEACVSGATMLSPSRTYEGGNVVGGQSSAAIMTASAEVDSARSDED</sequence>
<comment type="similarity">
    <text evidence="11">Belongs to the class I-like SAM-binding methyltransferase superfamily. DOT1 family.</text>
</comment>
<feature type="region of interest" description="Disordered" evidence="13">
    <location>
        <begin position="406"/>
        <end position="576"/>
    </location>
</feature>
<gene>
    <name evidence="15" type="ORF">ASIM_LOCUS10910</name>
</gene>
<evidence type="ECO:0000256" key="9">
    <source>
        <dbReference type="ARBA" id="ARBA00029821"/>
    </source>
</evidence>
<dbReference type="InterPro" id="IPR029063">
    <property type="entry name" value="SAM-dependent_MTases_sf"/>
</dbReference>
<dbReference type="SUPFAM" id="SSF53335">
    <property type="entry name" value="S-adenosyl-L-methionine-dependent methyltransferases"/>
    <property type="match status" value="1"/>
</dbReference>
<evidence type="ECO:0000256" key="11">
    <source>
        <dbReference type="RuleBase" id="RU271113"/>
    </source>
</evidence>
<protein>
    <recommendedName>
        <fullName evidence="3 11">Histone-lysine N-methyltransferase, H3 lysine-79 specific</fullName>
        <ecNumber evidence="2 11">2.1.1.360</ecNumber>
    </recommendedName>
    <alternativeName>
        <fullName evidence="9 11">Histone H3-K79 methyltransferase</fullName>
    </alternativeName>
</protein>
<feature type="compositionally biased region" description="Polar residues" evidence="13">
    <location>
        <begin position="431"/>
        <end position="478"/>
    </location>
</feature>
<evidence type="ECO:0000256" key="1">
    <source>
        <dbReference type="ARBA" id="ARBA00004123"/>
    </source>
</evidence>
<feature type="region of interest" description="Disordered" evidence="13">
    <location>
        <begin position="1"/>
        <end position="69"/>
    </location>
</feature>
<evidence type="ECO:0000313" key="15">
    <source>
        <dbReference type="EMBL" id="VDK43913.1"/>
    </source>
</evidence>
<keyword evidence="7 11" id="KW-0156">Chromatin regulator</keyword>
<feature type="region of interest" description="Disordered" evidence="13">
    <location>
        <begin position="878"/>
        <end position="934"/>
    </location>
</feature>
<comment type="function">
    <text evidence="11">Histone methyltransferase that specifically trimethylates histone H3 to form H3K79me3. This methylation is required for telomere silencing and for the pachytene checkpoint during the meiotic cell cycle by allowing the recruitment of RAD9 to double strand breaks. Nucleosomes are preferred as substrate compared to free histone.</text>
</comment>
<feature type="region of interest" description="Disordered" evidence="13">
    <location>
        <begin position="955"/>
        <end position="999"/>
    </location>
</feature>
<comment type="subcellular location">
    <subcellularLocation>
        <location evidence="1 11">Nucleus</location>
    </subcellularLocation>
</comment>
<evidence type="ECO:0000313" key="17">
    <source>
        <dbReference type="WBParaSite" id="ASIM_0001135201-mRNA-1"/>
    </source>
</evidence>
<feature type="compositionally biased region" description="Low complexity" evidence="13">
    <location>
        <begin position="33"/>
        <end position="67"/>
    </location>
</feature>
<dbReference type="AlphaFoldDB" id="A0A0M3JTI9"/>
<dbReference type="InterPro" id="IPR025789">
    <property type="entry name" value="DOT1_dom"/>
</dbReference>
<feature type="compositionally biased region" description="Low complexity" evidence="13">
    <location>
        <begin position="970"/>
        <end position="981"/>
    </location>
</feature>